<comment type="similarity">
    <text evidence="5">In the N-terminal section; belongs to the DHBP synthase family.</text>
</comment>
<comment type="catalytic activity">
    <reaction evidence="1 11">
        <text>D-ribulose 5-phosphate = (2S)-2-hydroxy-3-oxobutyl phosphate + formate + H(+)</text>
        <dbReference type="Rhea" id="RHEA:18457"/>
        <dbReference type="ChEBI" id="CHEBI:15378"/>
        <dbReference type="ChEBI" id="CHEBI:15740"/>
        <dbReference type="ChEBI" id="CHEBI:58121"/>
        <dbReference type="ChEBI" id="CHEBI:58830"/>
        <dbReference type="EC" id="4.1.99.12"/>
    </reaction>
</comment>
<dbReference type="RefSeq" id="WP_141200222.1">
    <property type="nucleotide sequence ID" value="NZ_CP041186.1"/>
</dbReference>
<dbReference type="NCBIfam" id="TIGR00506">
    <property type="entry name" value="ribB"/>
    <property type="match status" value="1"/>
</dbReference>
<dbReference type="PANTHER" id="PTHR21327:SF34">
    <property type="entry name" value="3,4-DIHYDROXY-2-BUTANONE 4-PHOSPHATE SYNTHASE"/>
    <property type="match status" value="1"/>
</dbReference>
<dbReference type="OrthoDB" id="9793111at2"/>
<dbReference type="EMBL" id="CP041186">
    <property type="protein sequence ID" value="QDG53768.1"/>
    <property type="molecule type" value="Genomic_DNA"/>
</dbReference>
<reference evidence="13 14" key="1">
    <citation type="submission" date="2019-06" db="EMBL/GenBank/DDBJ databases">
        <title>Persicimonas caeni gen. nov., sp. nov., a predatory bacterium isolated from solar saltern.</title>
        <authorList>
            <person name="Wang S."/>
        </authorList>
    </citation>
    <scope>NUCLEOTIDE SEQUENCE [LARGE SCALE GENOMIC DNA]</scope>
    <source>
        <strain evidence="13 14">YN101</strain>
    </source>
</reference>
<keyword evidence="14" id="KW-1185">Reference proteome</keyword>
<keyword evidence="8 11" id="KW-0460">Magnesium</keyword>
<dbReference type="GO" id="GO:0030145">
    <property type="term" value="F:manganese ion binding"/>
    <property type="evidence" value="ECO:0007669"/>
    <property type="project" value="UniProtKB-UniRule"/>
</dbReference>
<evidence type="ECO:0000313" key="14">
    <source>
        <dbReference type="Proteomes" id="UP000315995"/>
    </source>
</evidence>
<dbReference type="GO" id="GO:0000287">
    <property type="term" value="F:magnesium ion binding"/>
    <property type="evidence" value="ECO:0007669"/>
    <property type="project" value="UniProtKB-UniRule"/>
</dbReference>
<dbReference type="HAMAP" id="MF_00180">
    <property type="entry name" value="RibB"/>
    <property type="match status" value="1"/>
</dbReference>
<feature type="binding site" evidence="11">
    <location>
        <begin position="145"/>
        <end position="149"/>
    </location>
    <ligand>
        <name>D-ribulose 5-phosphate</name>
        <dbReference type="ChEBI" id="CHEBI:58121"/>
    </ligand>
</feature>
<feature type="binding site" evidence="11">
    <location>
        <position position="31"/>
    </location>
    <ligand>
        <name>Mg(2+)</name>
        <dbReference type="ChEBI" id="CHEBI:18420"/>
        <label>2</label>
    </ligand>
</feature>
<evidence type="ECO:0000256" key="5">
    <source>
        <dbReference type="ARBA" id="ARBA00005520"/>
    </source>
</evidence>
<accession>A0A4Y6PZL0</accession>
<dbReference type="PIRSF" id="PIRSF001259">
    <property type="entry name" value="RibA"/>
    <property type="match status" value="1"/>
</dbReference>
<comment type="pathway">
    <text evidence="4 11">Cofactor biosynthesis; riboflavin biosynthesis; 2-hydroxy-3-oxobutyl phosphate from D-ribulose 5-phosphate: step 1/1.</text>
</comment>
<evidence type="ECO:0000313" key="13">
    <source>
        <dbReference type="EMBL" id="QDG53768.1"/>
    </source>
</evidence>
<dbReference type="PANTHER" id="PTHR21327">
    <property type="entry name" value="GTP CYCLOHYDROLASE II-RELATED"/>
    <property type="match status" value="1"/>
</dbReference>
<dbReference type="GO" id="GO:0009231">
    <property type="term" value="P:riboflavin biosynthetic process"/>
    <property type="evidence" value="ECO:0007669"/>
    <property type="project" value="UniProtKB-UniRule"/>
</dbReference>
<organism evidence="13 14">
    <name type="scientific">Persicimonas caeni</name>
    <dbReference type="NCBI Taxonomy" id="2292766"/>
    <lineage>
        <taxon>Bacteria</taxon>
        <taxon>Deltaproteobacteria</taxon>
        <taxon>Bradymonadales</taxon>
        <taxon>Bradymonadaceae</taxon>
        <taxon>Persicimonas</taxon>
    </lineage>
</organism>
<evidence type="ECO:0000256" key="10">
    <source>
        <dbReference type="ARBA" id="ARBA00023239"/>
    </source>
</evidence>
<keyword evidence="6 11" id="KW-0686">Riboflavin biosynthesis</keyword>
<evidence type="ECO:0000256" key="2">
    <source>
        <dbReference type="ARBA" id="ARBA00001936"/>
    </source>
</evidence>
<gene>
    <name evidence="11 13" type="primary">ribB</name>
    <name evidence="13" type="ORF">FIV42_24400</name>
</gene>
<feature type="domain" description="GTP cyclohydrolase II" evidence="12">
    <location>
        <begin position="214"/>
        <end position="378"/>
    </location>
</feature>
<keyword evidence="9 11" id="KW-0464">Manganese</keyword>
<keyword evidence="10 11" id="KW-0456">Lyase</keyword>
<evidence type="ECO:0000256" key="6">
    <source>
        <dbReference type="ARBA" id="ARBA00022619"/>
    </source>
</evidence>
<dbReference type="UniPathway" id="UPA00275">
    <property type="reaction ID" value="UER00399"/>
</dbReference>
<protein>
    <recommendedName>
        <fullName evidence="11">3,4-dihydroxy-2-butanone 4-phosphate synthase</fullName>
        <shortName evidence="11">DHBP synthase</shortName>
        <ecNumber evidence="11">4.1.99.12</ecNumber>
    </recommendedName>
</protein>
<comment type="cofactor">
    <cofactor evidence="11">
        <name>Mg(2+)</name>
        <dbReference type="ChEBI" id="CHEBI:18420"/>
    </cofactor>
    <cofactor evidence="11">
        <name>Mn(2+)</name>
        <dbReference type="ChEBI" id="CHEBI:29035"/>
    </cofactor>
    <text evidence="11">Binds 2 divalent metal cations per subunit. Magnesium or manganese.</text>
</comment>
<feature type="binding site" evidence="11">
    <location>
        <position position="35"/>
    </location>
    <ligand>
        <name>D-ribulose 5-phosphate</name>
        <dbReference type="ChEBI" id="CHEBI:58121"/>
    </ligand>
</feature>
<dbReference type="SUPFAM" id="SSF55821">
    <property type="entry name" value="YrdC/RibB"/>
    <property type="match status" value="1"/>
</dbReference>
<comment type="similarity">
    <text evidence="11">Belongs to the DHBP synthase family.</text>
</comment>
<dbReference type="FunFam" id="3.90.870.10:FF:000001">
    <property type="entry name" value="Riboflavin biosynthesis protein RibBA"/>
    <property type="match status" value="1"/>
</dbReference>
<feature type="binding site" evidence="11">
    <location>
        <begin position="30"/>
        <end position="31"/>
    </location>
    <ligand>
        <name>D-ribulose 5-phosphate</name>
        <dbReference type="ChEBI" id="CHEBI:58121"/>
    </ligand>
</feature>
<evidence type="ECO:0000256" key="11">
    <source>
        <dbReference type="HAMAP-Rule" id="MF_00180"/>
    </source>
</evidence>
<comment type="subunit">
    <text evidence="11">Homodimer.</text>
</comment>
<name>A0A4Y6PZL0_PERCE</name>
<proteinExistence type="inferred from homology"/>
<feature type="site" description="Essential for catalytic activity" evidence="11">
    <location>
        <position position="131"/>
    </location>
</feature>
<feature type="site" description="Essential for catalytic activity" evidence="11">
    <location>
        <position position="169"/>
    </location>
</feature>
<comment type="cofactor">
    <cofactor evidence="2">
        <name>Mn(2+)</name>
        <dbReference type="ChEBI" id="CHEBI:29035"/>
    </cofactor>
</comment>
<dbReference type="EC" id="4.1.99.12" evidence="11"/>
<evidence type="ECO:0000256" key="4">
    <source>
        <dbReference type="ARBA" id="ARBA00004904"/>
    </source>
</evidence>
<dbReference type="SUPFAM" id="SSF142695">
    <property type="entry name" value="RibA-like"/>
    <property type="match status" value="1"/>
</dbReference>
<dbReference type="InterPro" id="IPR036144">
    <property type="entry name" value="RibA-like_sf"/>
</dbReference>
<comment type="caution">
    <text evidence="11">Lacks conserved residue(s) required for the propagation of feature annotation.</text>
</comment>
<comment type="function">
    <text evidence="3 11">Catalyzes the conversion of D-ribulose 5-phosphate to formate and 3,4-dihydroxy-2-butanone 4-phosphate.</text>
</comment>
<dbReference type="GO" id="GO:0003935">
    <property type="term" value="F:GTP cyclohydrolase II activity"/>
    <property type="evidence" value="ECO:0007669"/>
    <property type="project" value="TreeGrafter"/>
</dbReference>
<dbReference type="Pfam" id="PF00926">
    <property type="entry name" value="DHBP_synthase"/>
    <property type="match status" value="1"/>
</dbReference>
<dbReference type="InterPro" id="IPR032677">
    <property type="entry name" value="GTP_cyclohydro_II"/>
</dbReference>
<feature type="binding site" evidence="11">
    <location>
        <position position="31"/>
    </location>
    <ligand>
        <name>Mg(2+)</name>
        <dbReference type="ChEBI" id="CHEBI:18420"/>
        <label>1</label>
    </ligand>
</feature>
<evidence type="ECO:0000256" key="9">
    <source>
        <dbReference type="ARBA" id="ARBA00023211"/>
    </source>
</evidence>
<sequence>MKQEALQRVERAVEAFRAGELVILVDDEDRENEGDLCMAAEKVTPEAINFMATHGRGLICLTMTGKRLDELEIPMMVEGRSNDSQFGTAFTVSIEAREGISTGISAADRARTVQVAVADDAKPTDLVTPGHVFPLRAREGGVLVRTGQTEGSVDLARLAGLKPAGVICEIMNPDGTMARMPDLEKFAEEHKVPIVTVADIIDYRLRRESLVEVVAEAELPTDYPGEWRVKVMRSLLDRSEHFAFVCGEPTPEEPTLVRVQHRCDTLDIFLEERSACLDKLSGSMKRIAEEGKGVIVYLDKEGHSALDLMRRHGLLSHDPHAEQDEDDVNQPEQLLKEVGIGAQILAAVGVGQMRVLTNRPKKIIGLDGYGLEVVDQVPIHPDAAE</sequence>
<evidence type="ECO:0000256" key="1">
    <source>
        <dbReference type="ARBA" id="ARBA00000141"/>
    </source>
</evidence>
<dbReference type="Gene3D" id="3.40.50.10990">
    <property type="entry name" value="GTP cyclohydrolase II"/>
    <property type="match status" value="1"/>
</dbReference>
<dbReference type="Proteomes" id="UP000315995">
    <property type="component" value="Chromosome"/>
</dbReference>
<dbReference type="InterPro" id="IPR000422">
    <property type="entry name" value="DHBP_synthase_RibB"/>
</dbReference>
<dbReference type="Gene3D" id="3.90.870.10">
    <property type="entry name" value="DHBP synthase"/>
    <property type="match status" value="1"/>
</dbReference>
<evidence type="ECO:0000256" key="7">
    <source>
        <dbReference type="ARBA" id="ARBA00022723"/>
    </source>
</evidence>
<keyword evidence="7 11" id="KW-0479">Metal-binding</keyword>
<accession>A0A5B8YHE1</accession>
<evidence type="ECO:0000259" key="12">
    <source>
        <dbReference type="Pfam" id="PF00925"/>
    </source>
</evidence>
<evidence type="ECO:0000256" key="8">
    <source>
        <dbReference type="ARBA" id="ARBA00022842"/>
    </source>
</evidence>
<dbReference type="InterPro" id="IPR017945">
    <property type="entry name" value="DHBP_synth_RibB-like_a/b_dom"/>
</dbReference>
<dbReference type="Pfam" id="PF00925">
    <property type="entry name" value="GTP_cyclohydro2"/>
    <property type="match status" value="1"/>
</dbReference>
<dbReference type="GO" id="GO:0008686">
    <property type="term" value="F:3,4-dihydroxy-2-butanone-4-phosphate synthase activity"/>
    <property type="evidence" value="ECO:0007669"/>
    <property type="project" value="UniProtKB-UniRule"/>
</dbReference>
<evidence type="ECO:0000256" key="3">
    <source>
        <dbReference type="ARBA" id="ARBA00002284"/>
    </source>
</evidence>
<dbReference type="GO" id="GO:0005829">
    <property type="term" value="C:cytosol"/>
    <property type="evidence" value="ECO:0007669"/>
    <property type="project" value="TreeGrafter"/>
</dbReference>
<dbReference type="AlphaFoldDB" id="A0A4Y6PZL0"/>